<feature type="region of interest" description="Disordered" evidence="2">
    <location>
        <begin position="811"/>
        <end position="854"/>
    </location>
</feature>
<feature type="compositionally biased region" description="Basic and acidic residues" evidence="2">
    <location>
        <begin position="627"/>
        <end position="639"/>
    </location>
</feature>
<feature type="region of interest" description="Disordered" evidence="2">
    <location>
        <begin position="90"/>
        <end position="115"/>
    </location>
</feature>
<feature type="compositionally biased region" description="Polar residues" evidence="2">
    <location>
        <begin position="460"/>
        <end position="470"/>
    </location>
</feature>
<feature type="region of interest" description="Disordered" evidence="2">
    <location>
        <begin position="2330"/>
        <end position="2436"/>
    </location>
</feature>
<feature type="compositionally biased region" description="Polar residues" evidence="2">
    <location>
        <begin position="2186"/>
        <end position="2198"/>
    </location>
</feature>
<protein>
    <submittedName>
        <fullName evidence="3">Uncharacterized protein</fullName>
    </submittedName>
</protein>
<feature type="region of interest" description="Disordered" evidence="2">
    <location>
        <begin position="294"/>
        <end position="483"/>
    </location>
</feature>
<feature type="compositionally biased region" description="Low complexity" evidence="2">
    <location>
        <begin position="450"/>
        <end position="459"/>
    </location>
</feature>
<feature type="compositionally biased region" description="Basic and acidic residues" evidence="2">
    <location>
        <begin position="509"/>
        <end position="528"/>
    </location>
</feature>
<feature type="region of interest" description="Disordered" evidence="2">
    <location>
        <begin position="1876"/>
        <end position="1962"/>
    </location>
</feature>
<feature type="compositionally biased region" description="Polar residues" evidence="2">
    <location>
        <begin position="1793"/>
        <end position="1812"/>
    </location>
</feature>
<feature type="region of interest" description="Disordered" evidence="2">
    <location>
        <begin position="1283"/>
        <end position="1481"/>
    </location>
</feature>
<feature type="compositionally biased region" description="Polar residues" evidence="2">
    <location>
        <begin position="1532"/>
        <end position="1545"/>
    </location>
</feature>
<feature type="compositionally biased region" description="Low complexity" evidence="2">
    <location>
        <begin position="687"/>
        <end position="696"/>
    </location>
</feature>
<feature type="compositionally biased region" description="Polar residues" evidence="2">
    <location>
        <begin position="400"/>
        <end position="412"/>
    </location>
</feature>
<feature type="compositionally biased region" description="Polar residues" evidence="2">
    <location>
        <begin position="989"/>
        <end position="999"/>
    </location>
</feature>
<organism evidence="3 4">
    <name type="scientific">Petrolisthes manimaculis</name>
    <dbReference type="NCBI Taxonomy" id="1843537"/>
    <lineage>
        <taxon>Eukaryota</taxon>
        <taxon>Metazoa</taxon>
        <taxon>Ecdysozoa</taxon>
        <taxon>Arthropoda</taxon>
        <taxon>Crustacea</taxon>
        <taxon>Multicrustacea</taxon>
        <taxon>Malacostraca</taxon>
        <taxon>Eumalacostraca</taxon>
        <taxon>Eucarida</taxon>
        <taxon>Decapoda</taxon>
        <taxon>Pleocyemata</taxon>
        <taxon>Anomura</taxon>
        <taxon>Galatheoidea</taxon>
        <taxon>Porcellanidae</taxon>
        <taxon>Petrolisthes</taxon>
    </lineage>
</organism>
<feature type="coiled-coil region" evidence="1">
    <location>
        <begin position="2301"/>
        <end position="2328"/>
    </location>
</feature>
<feature type="compositionally biased region" description="Polar residues" evidence="2">
    <location>
        <begin position="134"/>
        <end position="143"/>
    </location>
</feature>
<keyword evidence="1" id="KW-0175">Coiled coil</keyword>
<feature type="compositionally biased region" description="Basic and acidic residues" evidence="2">
    <location>
        <begin position="1286"/>
        <end position="1296"/>
    </location>
</feature>
<gene>
    <name evidence="3" type="ORF">Pmani_003243</name>
</gene>
<feature type="compositionally biased region" description="Acidic residues" evidence="2">
    <location>
        <begin position="710"/>
        <end position="720"/>
    </location>
</feature>
<feature type="compositionally biased region" description="Low complexity" evidence="2">
    <location>
        <begin position="1591"/>
        <end position="1617"/>
    </location>
</feature>
<feature type="compositionally biased region" description="Polar residues" evidence="2">
    <location>
        <begin position="1327"/>
        <end position="1347"/>
    </location>
</feature>
<dbReference type="EMBL" id="JAWZYT010000233">
    <property type="protein sequence ID" value="KAK4326209.1"/>
    <property type="molecule type" value="Genomic_DNA"/>
</dbReference>
<feature type="compositionally biased region" description="Polar residues" evidence="2">
    <location>
        <begin position="1250"/>
        <end position="1259"/>
    </location>
</feature>
<feature type="region of interest" description="Disordered" evidence="2">
    <location>
        <begin position="960"/>
        <end position="1006"/>
    </location>
</feature>
<feature type="region of interest" description="Disordered" evidence="2">
    <location>
        <begin position="2167"/>
        <end position="2213"/>
    </location>
</feature>
<feature type="region of interest" description="Disordered" evidence="2">
    <location>
        <begin position="2101"/>
        <end position="2132"/>
    </location>
</feature>
<feature type="compositionally biased region" description="Polar residues" evidence="2">
    <location>
        <begin position="721"/>
        <end position="738"/>
    </location>
</feature>
<name>A0AAE1UQ76_9EUCA</name>
<feature type="region of interest" description="Disordered" evidence="2">
    <location>
        <begin position="130"/>
        <end position="259"/>
    </location>
</feature>
<feature type="compositionally biased region" description="Polar residues" evidence="2">
    <location>
        <begin position="642"/>
        <end position="655"/>
    </location>
</feature>
<feature type="region of interest" description="Disordered" evidence="2">
    <location>
        <begin position="1766"/>
        <end position="1814"/>
    </location>
</feature>
<evidence type="ECO:0000256" key="1">
    <source>
        <dbReference type="SAM" id="Coils"/>
    </source>
</evidence>
<feature type="compositionally biased region" description="Polar residues" evidence="2">
    <location>
        <begin position="813"/>
        <end position="854"/>
    </location>
</feature>
<feature type="compositionally biased region" description="Polar residues" evidence="2">
    <location>
        <begin position="1299"/>
        <end position="1311"/>
    </location>
</feature>
<feature type="compositionally biased region" description="Low complexity" evidence="2">
    <location>
        <begin position="1123"/>
        <end position="1156"/>
    </location>
</feature>
<feature type="compositionally biased region" description="Polar residues" evidence="2">
    <location>
        <begin position="1917"/>
        <end position="1929"/>
    </location>
</feature>
<proteinExistence type="predicted"/>
<feature type="compositionally biased region" description="Polar residues" evidence="2">
    <location>
        <begin position="241"/>
        <end position="259"/>
    </location>
</feature>
<evidence type="ECO:0000313" key="4">
    <source>
        <dbReference type="Proteomes" id="UP001292094"/>
    </source>
</evidence>
<evidence type="ECO:0000256" key="2">
    <source>
        <dbReference type="SAM" id="MobiDB-lite"/>
    </source>
</evidence>
<feature type="compositionally biased region" description="Polar residues" evidence="2">
    <location>
        <begin position="1941"/>
        <end position="1954"/>
    </location>
</feature>
<accession>A0AAE1UQ76</accession>
<feature type="region of interest" description="Disordered" evidence="2">
    <location>
        <begin position="506"/>
        <end position="573"/>
    </location>
</feature>
<feature type="compositionally biased region" description="Polar residues" evidence="2">
    <location>
        <begin position="1402"/>
        <end position="1434"/>
    </location>
</feature>
<feature type="region of interest" description="Disordered" evidence="2">
    <location>
        <begin position="1045"/>
        <end position="1259"/>
    </location>
</feature>
<feature type="compositionally biased region" description="Polar residues" evidence="2">
    <location>
        <begin position="340"/>
        <end position="350"/>
    </location>
</feature>
<dbReference type="Proteomes" id="UP001292094">
    <property type="component" value="Unassembled WGS sequence"/>
</dbReference>
<feature type="region of interest" description="Disordered" evidence="2">
    <location>
        <begin position="1583"/>
        <end position="1627"/>
    </location>
</feature>
<reference evidence="3" key="1">
    <citation type="submission" date="2023-11" db="EMBL/GenBank/DDBJ databases">
        <title>Genome assemblies of two species of porcelain crab, Petrolisthes cinctipes and Petrolisthes manimaculis (Anomura: Porcellanidae).</title>
        <authorList>
            <person name="Angst P."/>
        </authorList>
    </citation>
    <scope>NUCLEOTIDE SEQUENCE</scope>
    <source>
        <strain evidence="3">PB745_02</strain>
        <tissue evidence="3">Gill</tissue>
    </source>
</reference>
<feature type="compositionally biased region" description="Low complexity" evidence="2">
    <location>
        <begin position="968"/>
        <end position="988"/>
    </location>
</feature>
<feature type="compositionally biased region" description="Polar residues" evidence="2">
    <location>
        <begin position="1362"/>
        <end position="1395"/>
    </location>
</feature>
<sequence>MPVAKTKRTRVEGGRSYSRVTWQELSRHHTYWETRPHAHQTTQSLSTENQESRIISTASQKTKLLSPETHKLQNMKLKNENTLQTTHLEPRNHNTITDPATKKGLKVPGLNHNTQMAVPGRQKKTLVMRKETQHSTQTHTELGNQKLHPQVPAPKSSVVVVPTKLRSPLGARVGTRPSPQATNKAQGIPKTSLIIQTTTTTTTTNNKLRYPPVAFKGDDNEGKRVPKTTHQQFGPHDNKSNHSNLPQNNKSTPNNYNRNATQNRKTVTLQNNCGNPPTQNSKSTLHNNIRNLSQNNKSVHNNDNHNRTSPLESKSVHPSHHPRQNPSILDHHHQNNNHNYRQSVSQPVKTQTHHKIQPPCTNRHSTHSSTTHTQSILSHSHTQQQQSLARSSTHTHHQNLSRSSTHVNTHTTSGHRHQQHTYSNNTTHHQHTYSNTITQRHHQQQPRPISSSSSTSSASFTYPPNKSRFSSARPHLDPNTGQSEWGIRRLKMRRVRLRDRFALYPLSSPERHPDDLTHNSRDKTRDTSADLALRENGTSELDTSGNGLSSDDDGGGGVSTESSENWVFKSGKSENGIPVLKTGVVQNESPEIGKSVNGAPVPELGTPDSPSKIDVCDVIEGIGWGDVFKDSGDKGDKKVCSGGNNSEMCNGSSSRDGVVGEEDSGGGASGSEGKEKGCDSDSDDLSGSDYGSGIDSTVDVAGGSDKCGSDMDDKESEEGSNSDQNANSRIIDPNTTHDVTLDNYYGTSDDEDYSDDPFSGVETLSAEEMDDMMNSETFLSSGISHLSDTETNLINGSEDFVNSESNQLKESDTFASNETNPLRGSETFVNNETNPLRGNETFVSNETNPLRGSETFVNNETNPLRGNETFVSNETNPLRGSETFVSNENNFLRGSETFVSNGSNMCSEVFKRSDTSSSTTSSSDEESGCLWVSGVGMSVGEASSVVRSAVIVPTVKALTQTQREDSNTHSSSNSTNHSSLNNSTTHSTFISDNNPSQYPCNKESGNECNGESGCGVPCSPTRSTHVTRIQSDEVVQNGVEECCEGENERYTTPRPLQQPTPRLPQQPTLHPVTKKRNSIDAPTSRPPPARSPPTTGRPGKGCGGRVEATQAEPLNTTKGARGGNSNNNNNSNNSNSSSSSGSKRGATTLSSGTSSDDASRSKQQREETQHRGRAVKISLKDDPSRRSSGLNTPVSRTRSGSRGSGGASPATLSNRVPHKTATVAPAPSRPSNKALNRFGFRNNGKKATATVKSGESTDSVNSILSDAQTNSDSNSNIFELCDEDEKNSNDSTDKICDSNGGSSELISNDNALKSVRVESPLVRHSKPVTTSSGLAKPGSTNNQQSGKITAHTRQLPKPQIVTVKSFSPKSHGSQSQSPRHPSPAISKSRSPSATPTPRDPTGSPSVRSLVQTPVKTSMDQASRVRQQVPGSSHSIPRISRDSESSTKSVLEADSGIGSSSESDRIRGEAAETDTIASSTIESTEDMSDAWLRARQASQESVVKRQSKNFELNINGTEIDLKTQGQDMKGLTSLRSDSSNVSLKSESQSEKRAKFGKEKRESPITYGMARQKFAPYSRNRYGYGYQSGVGRSNSTDSTSSSSTTTTTNTTTPQSNTRSKVSGSSGLVRNRVALLETTPGKKASPPTPALRKSNIKKPAIRPTSLEKTPLLVMPVTEQTVELSKPVCRKLEYSEGTTVFGDDRDDTKADDAFQGLNAKVSNGSKTVAEDILIVGSIETEMQKDNNILVETENYGSYYENIYDQRIIEKSESSPKVSPGSELQTSYTKAREDLNQTEKSSGKQGTSDMSCSSSAVGSPVDITEELDTKSELHSPDDLGLKAITPQSESSFEILESLSETIDLTIEEIKEDCEASISISESRSTISESKPHVKVESPVPAVSEASVKPAVPPKPKNAVTPTQTSVPHQDTANTVEVHHTQPPDTPRSQTGTTDKQPVSSPLDKKRQLGQMLASMKSSLESKSSMESSIESQNSLALGNPMVESGELTSTLSGMCTPLLTSKGDMDQDFLIDDEISDQPGLLFAGPGLSSSFFGDDGIFDDMPTATPSHAALKAVMELERSRADSVDTTSSLGGDDLMLDFEDTKMAATGGWPPNTPTTTTSPQPEPETGARAKRTRLRIAIPGPRYEEEVLSPDASEIFSEWTAMMAEMGGSERCVSRDGSSCGGRTPRTRQGSLTETSSSPDPRRPTVLRPPRQGGVCEVEGGGVYVDRTSYQYLRQEARALKTMLLQLRRIIQGADTINPFDTNMRNSLYLSLGSSGGSEVAGRVAGEKDSLGQTVTEISHENVDLRRQVVLLQQQLEEKDRTIRLLQQQLSQSLQLSPAPTSTGTTTDNPEATRSLNAATQTDRSTRTTLMGLHSSSFDDGAGPTVSSEMDGERCGRSRSVSLQGHSRLRQPRAASQPPATIQPPVTPAHTHQSSGS</sequence>
<comment type="caution">
    <text evidence="3">The sequence shown here is derived from an EMBL/GenBank/DDBJ whole genome shotgun (WGS) entry which is preliminary data.</text>
</comment>
<evidence type="ECO:0000313" key="3">
    <source>
        <dbReference type="EMBL" id="KAK4326209.1"/>
    </source>
</evidence>
<feature type="compositionally biased region" description="Polar residues" evidence="2">
    <location>
        <begin position="2337"/>
        <end position="2377"/>
    </location>
</feature>
<feature type="compositionally biased region" description="Polar residues" evidence="2">
    <location>
        <begin position="420"/>
        <end position="438"/>
    </location>
</feature>
<feature type="compositionally biased region" description="Low complexity" evidence="2">
    <location>
        <begin position="367"/>
        <end position="387"/>
    </location>
</feature>
<feature type="compositionally biased region" description="Basic and acidic residues" evidence="2">
    <location>
        <begin position="1157"/>
        <end position="1170"/>
    </location>
</feature>
<keyword evidence="4" id="KW-1185">Reference proteome</keyword>
<feature type="region of interest" description="Disordered" evidence="2">
    <location>
        <begin position="625"/>
        <end position="756"/>
    </location>
</feature>
<feature type="region of interest" description="Disordered" evidence="2">
    <location>
        <begin position="588"/>
        <end position="612"/>
    </location>
</feature>
<feature type="compositionally biased region" description="Basic and acidic residues" evidence="2">
    <location>
        <begin position="1546"/>
        <end position="1561"/>
    </location>
</feature>
<feature type="compositionally biased region" description="Low complexity" evidence="2">
    <location>
        <begin position="149"/>
        <end position="162"/>
    </location>
</feature>
<feature type="region of interest" description="Disordered" evidence="2">
    <location>
        <begin position="1529"/>
        <end position="1562"/>
    </location>
</feature>